<gene>
    <name evidence="2" type="ORF">HELGO_WM9509</name>
</gene>
<accession>A0A6S6TIJ5</accession>
<dbReference type="InterPro" id="IPR035919">
    <property type="entry name" value="EAL_sf"/>
</dbReference>
<dbReference type="EMBL" id="CACVAW010000068">
    <property type="protein sequence ID" value="CAA6816280.1"/>
    <property type="molecule type" value="Genomic_DNA"/>
</dbReference>
<dbReference type="InterPro" id="IPR001633">
    <property type="entry name" value="EAL_dom"/>
</dbReference>
<feature type="domain" description="EAL" evidence="1">
    <location>
        <begin position="917"/>
        <end position="1156"/>
    </location>
</feature>
<dbReference type="Gene3D" id="3.40.50.300">
    <property type="entry name" value="P-loop containing nucleotide triphosphate hydrolases"/>
    <property type="match status" value="1"/>
</dbReference>
<dbReference type="Gene3D" id="1.10.8.730">
    <property type="match status" value="1"/>
</dbReference>
<dbReference type="InterPro" id="IPR043964">
    <property type="entry name" value="P-loop_TraG"/>
</dbReference>
<dbReference type="GO" id="GO:0071111">
    <property type="term" value="F:cyclic-guanylate-specific phosphodiesterase activity"/>
    <property type="evidence" value="ECO:0007669"/>
    <property type="project" value="InterPro"/>
</dbReference>
<evidence type="ECO:0000259" key="1">
    <source>
        <dbReference type="PROSITE" id="PS50883"/>
    </source>
</evidence>
<evidence type="ECO:0000313" key="2">
    <source>
        <dbReference type="EMBL" id="CAA6816280.1"/>
    </source>
</evidence>
<dbReference type="InterPro" id="IPR050706">
    <property type="entry name" value="Cyclic-di-GMP_PDE-like"/>
</dbReference>
<dbReference type="InterPro" id="IPR027417">
    <property type="entry name" value="P-loop_NTPase"/>
</dbReference>
<dbReference type="PROSITE" id="PS50883">
    <property type="entry name" value="EAL"/>
    <property type="match status" value="1"/>
</dbReference>
<dbReference type="InterPro" id="IPR025955">
    <property type="entry name" value="TraC/Conjuga_ATPase"/>
</dbReference>
<dbReference type="SUPFAM" id="SSF52540">
    <property type="entry name" value="P-loop containing nucleoside triphosphate hydrolases"/>
    <property type="match status" value="1"/>
</dbReference>
<sequence length="1156" mass="132654">MGRVIDISKRILDIFLSPLEDIGTTEGLSEKNLRSVLENRGVSDFLLYRYYEDLGDVGLYTLSNGRKGFIFRMFPPAFLGRATEEQFESFFSSMSIDGAVVQFLTFSSQNIENQIDEFEAIHNEPSNIRRDYALKEVIKNRATNLKKWTKESMFRGADFRLRDLVNLVSVLFPEDMEEEDIIAQFDIIKANMGKLYLQNFSANSLVILLREFFHAEKTASEWSSRFDQRKMINHQIVSGGVKVQTSHKEHKKGFVINDTNYVTTLTTKEFPVKMSLETFNEMFFDRLGKDIQPPIYGPFIASLTIVFDGVEKAQEEALAKLRHDMKELKKLPSKVTDSDPVLKERLQEVFTQINEITINGEVPLRSMWTLSIFDTDRRKLGQSVSNIKNNFRLYNWKLVEEKFGNIALFSTLFSFPLQYHKQVDEHLKRFNTLFKSNDSAIVPAITDNKGMGAKHLPYFGRTGQIQWFDPYSSGSNYNIAAMGYSGSGKSYTFADFITLSLAMGYKIRVIDSLPSYQRLSNLIGGQYIDFSDEKPICVNFFSKILVKRDPKTGDVIYDETEYGQRYPVIAEEDISAIIPIVGMMCGVNIVASGSESATDINTGTKTRYLAARFEEAIRESFRSRGYDAGMKEIQDYLIEIFDQERHIGNKEQASILQDIIVALAPFSDPKGAYFSFFNGVNNVEFSLDFAVVEITRLEEKGALYPIVLMVVANQIVNEFFGDEDRSKALILDEFWKFIDNIIVMTFIEELARKIRKKNGILVTITQSIADYFRNERAISLYENCNWKWMLKQPASSIERAAQSSRLSINPFYQKMLKTIGKRSGMYGEFAILSEDTAMFTRLKADSLSHWVYTTDPKDKKKINYIMKEHNLNDVDASKFCAYQSENEDATTQEILEATGIVAKKDAVARKKAKEERDRTILYNLNKIIKSKNPLLYFQSVYDRNEQRIMEEILIRMEIDDGTLVYPKDILAIAKHNNLLQDLERAIIRKAVKMYSTRQDQILCAINITLESFLDELMIDYLIETIVEAGCTNKVVLEVPLVKVYKEMSYDIAEKHLKILRNKGIRVVTDGVTLDTSPKKFLGFDVDYIKIDGSTVSQMIEDDTSKIFTEAIIIMAQKNKMKVSMLHIENEQIYNIAKEIGADYFQGHFLSMPEKIL</sequence>
<organism evidence="2">
    <name type="scientific">uncultured Campylobacterales bacterium</name>
    <dbReference type="NCBI Taxonomy" id="352960"/>
    <lineage>
        <taxon>Bacteria</taxon>
        <taxon>Pseudomonadati</taxon>
        <taxon>Campylobacterota</taxon>
        <taxon>Epsilonproteobacteria</taxon>
        <taxon>Campylobacterales</taxon>
        <taxon>environmental samples</taxon>
    </lineage>
</organism>
<proteinExistence type="predicted"/>
<dbReference type="CDD" id="cd01127">
    <property type="entry name" value="TrwB_TraG_TraD_VirD4"/>
    <property type="match status" value="1"/>
</dbReference>
<dbReference type="Pfam" id="PF11130">
    <property type="entry name" value="TraC_F_IV"/>
    <property type="match status" value="1"/>
</dbReference>
<dbReference type="PANTHER" id="PTHR33121:SF70">
    <property type="entry name" value="SIGNALING PROTEIN YKOW"/>
    <property type="match status" value="1"/>
</dbReference>
<dbReference type="PANTHER" id="PTHR33121">
    <property type="entry name" value="CYCLIC DI-GMP PHOSPHODIESTERASE PDEF"/>
    <property type="match status" value="1"/>
</dbReference>
<protein>
    <recommendedName>
        <fullName evidence="1">EAL domain-containing protein</fullName>
    </recommendedName>
</protein>
<dbReference type="Gene3D" id="3.20.20.450">
    <property type="entry name" value="EAL domain"/>
    <property type="match status" value="1"/>
</dbReference>
<dbReference type="Pfam" id="PF00563">
    <property type="entry name" value="EAL"/>
    <property type="match status" value="1"/>
</dbReference>
<dbReference type="SUPFAM" id="SSF141868">
    <property type="entry name" value="EAL domain-like"/>
    <property type="match status" value="1"/>
</dbReference>
<dbReference type="AlphaFoldDB" id="A0A6S6TIJ5"/>
<dbReference type="CDD" id="cd01948">
    <property type="entry name" value="EAL"/>
    <property type="match status" value="1"/>
</dbReference>
<name>A0A6S6TIJ5_9BACT</name>
<dbReference type="Pfam" id="PF19044">
    <property type="entry name" value="P-loop_TraG"/>
    <property type="match status" value="2"/>
</dbReference>
<reference evidence="2" key="1">
    <citation type="submission" date="2020-01" db="EMBL/GenBank/DDBJ databases">
        <authorList>
            <person name="Meier V. D."/>
            <person name="Meier V D."/>
        </authorList>
    </citation>
    <scope>NUCLEOTIDE SEQUENCE</scope>
    <source>
        <strain evidence="2">HLG_WM_MAG_12</strain>
    </source>
</reference>
<dbReference type="SMART" id="SM00052">
    <property type="entry name" value="EAL"/>
    <property type="match status" value="1"/>
</dbReference>